<accession>A0A024RVF2</accession>
<dbReference type="EMBL" id="KI911176">
    <property type="protein sequence ID" value="ETR97149.1"/>
    <property type="molecule type" value="Genomic_DNA"/>
</dbReference>
<dbReference type="SUPFAM" id="SSF48264">
    <property type="entry name" value="Cytochrome P450"/>
    <property type="match status" value="1"/>
</dbReference>
<evidence type="ECO:0000256" key="3">
    <source>
        <dbReference type="ARBA" id="ARBA00023004"/>
    </source>
</evidence>
<dbReference type="InterPro" id="IPR036396">
    <property type="entry name" value="Cyt_P450_sf"/>
</dbReference>
<dbReference type="GO" id="GO:0016705">
    <property type="term" value="F:oxidoreductase activity, acting on paired donors, with incorporation or reduction of molecular oxygen"/>
    <property type="evidence" value="ECO:0007669"/>
    <property type="project" value="InterPro"/>
</dbReference>
<dbReference type="HOGENOM" id="CLU_001570_14_0_1"/>
<dbReference type="GO" id="GO:0020037">
    <property type="term" value="F:heme binding"/>
    <property type="evidence" value="ECO:0007669"/>
    <property type="project" value="InterPro"/>
</dbReference>
<sequence length="470" mass="52719">MPLLLINLSSICLVFFFVYIARSIYLWQRLRHIPGPPSAAWTIWWQLSGAMSGRYHERLKDAADTHGPLVRIGPNQLLSVDPDVLRRMSAVRSGYTKGKFYASGRIFSGKANEGFSFEPALDRQLTSFITLLERKYLSSGSDVRPFDMAEQTQFFALDAIGDISLGQPFGYLEKDQDLYQYNKINRTSLPVMNAVSVMPALASLIHTWPLRLLLPKEGDQSRLWSTDASLQVQRRLDPKTPRTRDMMQAHIDNGMTKNNLIQQVLLSIIAGSNSSAHALRMTLLALITNPPAHTALLTEIRSLTPSSSSSRIISWSHTQSLPYLRAVVSEGLRMWPPVSGLGFKTVPPEGDSLNGYFVPGGTEIGQGFHGVGRSKAVWGADADVFRPERWLRAEGFELKKMRNALDTHFGHGKYSCLGKQIALMELHKAVFELVRCFDFCIVNPENPIKTTASIFLFASDFWVTMTKRRP</sequence>
<evidence type="ECO:0000313" key="5">
    <source>
        <dbReference type="Proteomes" id="UP000024376"/>
    </source>
</evidence>
<gene>
    <name evidence="4" type="ORF">M419DRAFT_39597</name>
</gene>
<keyword evidence="2" id="KW-0479">Metal-binding</keyword>
<dbReference type="Proteomes" id="UP000024376">
    <property type="component" value="Unassembled WGS sequence"/>
</dbReference>
<proteinExistence type="predicted"/>
<dbReference type="AlphaFoldDB" id="A0A024RVF2"/>
<keyword evidence="3" id="KW-0408">Iron</keyword>
<keyword evidence="1" id="KW-0349">Heme</keyword>
<dbReference type="Gene3D" id="1.10.630.10">
    <property type="entry name" value="Cytochrome P450"/>
    <property type="match status" value="1"/>
</dbReference>
<dbReference type="GO" id="GO:0004497">
    <property type="term" value="F:monooxygenase activity"/>
    <property type="evidence" value="ECO:0007669"/>
    <property type="project" value="InterPro"/>
</dbReference>
<reference evidence="5" key="1">
    <citation type="journal article" date="2013" name="Ind. Biotechnol.">
        <title>Comparative genomics analysis of Trichoderma reesei strains.</title>
        <authorList>
            <person name="Koike H."/>
            <person name="Aerts A."/>
            <person name="LaButti K."/>
            <person name="Grigoriev I.V."/>
            <person name="Baker S.E."/>
        </authorList>
    </citation>
    <scope>NUCLEOTIDE SEQUENCE [LARGE SCALE GENOMIC DNA]</scope>
    <source>
        <strain evidence="5">ATCC 56765 / BCRC 32924 / NRRL 11460 / Rut C-30</strain>
    </source>
</reference>
<name>A0A024RVF2_HYPJR</name>
<dbReference type="Pfam" id="PF00067">
    <property type="entry name" value="p450"/>
    <property type="match status" value="1"/>
</dbReference>
<dbReference type="OrthoDB" id="1470350at2759"/>
<dbReference type="InterPro" id="IPR001128">
    <property type="entry name" value="Cyt_P450"/>
</dbReference>
<evidence type="ECO:0000256" key="2">
    <source>
        <dbReference type="ARBA" id="ARBA00022723"/>
    </source>
</evidence>
<protein>
    <submittedName>
        <fullName evidence="4">Cytochrome P450</fullName>
    </submittedName>
</protein>
<dbReference type="InterPro" id="IPR050121">
    <property type="entry name" value="Cytochrome_P450_monoxygenase"/>
</dbReference>
<evidence type="ECO:0000313" key="4">
    <source>
        <dbReference type="EMBL" id="ETR97149.1"/>
    </source>
</evidence>
<dbReference type="PANTHER" id="PTHR24305">
    <property type="entry name" value="CYTOCHROME P450"/>
    <property type="match status" value="1"/>
</dbReference>
<evidence type="ECO:0000256" key="1">
    <source>
        <dbReference type="ARBA" id="ARBA00022617"/>
    </source>
</evidence>
<dbReference type="GO" id="GO:0005506">
    <property type="term" value="F:iron ion binding"/>
    <property type="evidence" value="ECO:0007669"/>
    <property type="project" value="InterPro"/>
</dbReference>
<organism evidence="4 5">
    <name type="scientific">Hypocrea jecorina (strain ATCC 56765 / BCRC 32924 / NRRL 11460 / Rut C-30)</name>
    <name type="common">Trichoderma reesei</name>
    <dbReference type="NCBI Taxonomy" id="1344414"/>
    <lineage>
        <taxon>Eukaryota</taxon>
        <taxon>Fungi</taxon>
        <taxon>Dikarya</taxon>
        <taxon>Ascomycota</taxon>
        <taxon>Pezizomycotina</taxon>
        <taxon>Sordariomycetes</taxon>
        <taxon>Hypocreomycetidae</taxon>
        <taxon>Hypocreales</taxon>
        <taxon>Hypocreaceae</taxon>
        <taxon>Trichoderma</taxon>
    </lineage>
</organism>
<dbReference type="PANTHER" id="PTHR24305:SF168">
    <property type="entry name" value="P450, PUTATIVE (EUROFUNG)-RELATED"/>
    <property type="match status" value="1"/>
</dbReference>
<dbReference type="PRINTS" id="PR00385">
    <property type="entry name" value="P450"/>
</dbReference>
<dbReference type="KEGG" id="trr:M419DRAFT_39597"/>